<accession>A0AAN9FSA2</accession>
<proteinExistence type="predicted"/>
<reference evidence="1 2" key="1">
    <citation type="submission" date="2024-01" db="EMBL/GenBank/DDBJ databases">
        <title>The genomes of 5 underutilized Papilionoideae crops provide insights into root nodulation and disease resistance.</title>
        <authorList>
            <person name="Yuan L."/>
        </authorList>
    </citation>
    <scope>NUCLEOTIDE SEQUENCE [LARGE SCALE GENOMIC DNA]</scope>
    <source>
        <strain evidence="1">LY-2023</strain>
        <tissue evidence="1">Leaf</tissue>
    </source>
</reference>
<evidence type="ECO:0000313" key="2">
    <source>
        <dbReference type="Proteomes" id="UP001359559"/>
    </source>
</evidence>
<dbReference type="Proteomes" id="UP001359559">
    <property type="component" value="Unassembled WGS sequence"/>
</dbReference>
<gene>
    <name evidence="1" type="ORF">RJT34_25568</name>
</gene>
<keyword evidence="2" id="KW-1185">Reference proteome</keyword>
<evidence type="ECO:0000313" key="1">
    <source>
        <dbReference type="EMBL" id="KAK7280504.1"/>
    </source>
</evidence>
<dbReference type="EMBL" id="JAYKXN010000006">
    <property type="protein sequence ID" value="KAK7280504.1"/>
    <property type="molecule type" value="Genomic_DNA"/>
</dbReference>
<organism evidence="1 2">
    <name type="scientific">Clitoria ternatea</name>
    <name type="common">Butterfly pea</name>
    <dbReference type="NCBI Taxonomy" id="43366"/>
    <lineage>
        <taxon>Eukaryota</taxon>
        <taxon>Viridiplantae</taxon>
        <taxon>Streptophyta</taxon>
        <taxon>Embryophyta</taxon>
        <taxon>Tracheophyta</taxon>
        <taxon>Spermatophyta</taxon>
        <taxon>Magnoliopsida</taxon>
        <taxon>eudicotyledons</taxon>
        <taxon>Gunneridae</taxon>
        <taxon>Pentapetalae</taxon>
        <taxon>rosids</taxon>
        <taxon>fabids</taxon>
        <taxon>Fabales</taxon>
        <taxon>Fabaceae</taxon>
        <taxon>Papilionoideae</taxon>
        <taxon>50 kb inversion clade</taxon>
        <taxon>NPAAA clade</taxon>
        <taxon>indigoferoid/millettioid clade</taxon>
        <taxon>Phaseoleae</taxon>
        <taxon>Clitoria</taxon>
    </lineage>
</organism>
<comment type="caution">
    <text evidence="1">The sequence shown here is derived from an EMBL/GenBank/DDBJ whole genome shotgun (WGS) entry which is preliminary data.</text>
</comment>
<name>A0AAN9FSA2_CLITE</name>
<protein>
    <submittedName>
        <fullName evidence="1">Uncharacterized protein</fullName>
    </submittedName>
</protein>
<dbReference type="AlphaFoldDB" id="A0AAN9FSA2"/>
<sequence>MRASRGTLHGVILDHTLVASRHVRWPLVCIDIVQVQHPVPTEEKGALWNIVKSASVLRLLSHSYPALFEAHQCQQAIVVAQVAKGKANKALAAEIERRKKLEQELVVTKKVEEDAKVD</sequence>